<feature type="transmembrane region" description="Helical" evidence="1">
    <location>
        <begin position="21"/>
        <end position="43"/>
    </location>
</feature>
<gene>
    <name evidence="2" type="ORF">ACFSJF_16015</name>
</gene>
<name>A0ABW4W285_9BACI</name>
<dbReference type="Pfam" id="PF12679">
    <property type="entry name" value="ABC2_membrane_2"/>
    <property type="match status" value="1"/>
</dbReference>
<feature type="transmembrane region" description="Helical" evidence="1">
    <location>
        <begin position="144"/>
        <end position="166"/>
    </location>
</feature>
<keyword evidence="1" id="KW-1133">Transmembrane helix</keyword>
<evidence type="ECO:0000313" key="2">
    <source>
        <dbReference type="EMBL" id="MFD2045783.1"/>
    </source>
</evidence>
<evidence type="ECO:0000256" key="1">
    <source>
        <dbReference type="SAM" id="Phobius"/>
    </source>
</evidence>
<evidence type="ECO:0000313" key="3">
    <source>
        <dbReference type="Proteomes" id="UP001597383"/>
    </source>
</evidence>
<protein>
    <submittedName>
        <fullName evidence="2">ABC transporter permease</fullName>
    </submittedName>
</protein>
<proteinExistence type="predicted"/>
<feature type="transmembrane region" description="Helical" evidence="1">
    <location>
        <begin position="247"/>
        <end position="268"/>
    </location>
</feature>
<sequence>MKSLLINPVLNKEIKLRFRSFKGFLGVFFYLFALGVVAIGFIIVNTVYSSSVMFRPEQSRAMFMVLSFVQMALILFMTPGLTSGVISGERERQTLNILLTTPQSSFSIIFSKLISSLAYLMLMMVSSLPLYSIVFLFGGVSPKLLLTTFSLYVITMVTIGSIGVFFSTLIRKTIIATIVTYGITLFLTAGTAFLTIIGSQIFAFNGTNQTAFPYFTAMVNPIIILLSKFEEYLANEISNTTGIDFPLMASFIITYIIISVLVLTISIMKLRPNRKAKKGTVKDG</sequence>
<feature type="transmembrane region" description="Helical" evidence="1">
    <location>
        <begin position="117"/>
        <end position="137"/>
    </location>
</feature>
<comment type="caution">
    <text evidence="2">The sequence shown here is derived from an EMBL/GenBank/DDBJ whole genome shotgun (WGS) entry which is preliminary data.</text>
</comment>
<feature type="transmembrane region" description="Helical" evidence="1">
    <location>
        <begin position="63"/>
        <end position="82"/>
    </location>
</feature>
<dbReference type="EMBL" id="JBHUHQ010000021">
    <property type="protein sequence ID" value="MFD2045783.1"/>
    <property type="molecule type" value="Genomic_DNA"/>
</dbReference>
<reference evidence="3" key="1">
    <citation type="journal article" date="2019" name="Int. J. Syst. Evol. Microbiol.">
        <title>The Global Catalogue of Microorganisms (GCM) 10K type strain sequencing project: providing services to taxonomists for standard genome sequencing and annotation.</title>
        <authorList>
            <consortium name="The Broad Institute Genomics Platform"/>
            <consortium name="The Broad Institute Genome Sequencing Center for Infectious Disease"/>
            <person name="Wu L."/>
            <person name="Ma J."/>
        </authorList>
    </citation>
    <scope>NUCLEOTIDE SEQUENCE [LARGE SCALE GENOMIC DNA]</scope>
    <source>
        <strain evidence="3">R28</strain>
    </source>
</reference>
<dbReference type="RefSeq" id="WP_377557293.1">
    <property type="nucleotide sequence ID" value="NZ_JBHUHQ010000021.1"/>
</dbReference>
<dbReference type="PANTHER" id="PTHR43471">
    <property type="entry name" value="ABC TRANSPORTER PERMEASE"/>
    <property type="match status" value="1"/>
</dbReference>
<accession>A0ABW4W285</accession>
<keyword evidence="1" id="KW-0472">Membrane</keyword>
<dbReference type="PANTHER" id="PTHR43471:SF12">
    <property type="entry name" value="HYPOTHETICAL MEMBRANE PROTEIN, CONSERVED"/>
    <property type="match status" value="1"/>
</dbReference>
<keyword evidence="3" id="KW-1185">Reference proteome</keyword>
<dbReference type="Proteomes" id="UP001597383">
    <property type="component" value="Unassembled WGS sequence"/>
</dbReference>
<keyword evidence="1" id="KW-0812">Transmembrane</keyword>
<feature type="transmembrane region" description="Helical" evidence="1">
    <location>
        <begin position="178"/>
        <end position="204"/>
    </location>
</feature>
<organism evidence="2 3">
    <name type="scientific">Ornithinibacillus salinisoli</name>
    <dbReference type="NCBI Taxonomy" id="1848459"/>
    <lineage>
        <taxon>Bacteria</taxon>
        <taxon>Bacillati</taxon>
        <taxon>Bacillota</taxon>
        <taxon>Bacilli</taxon>
        <taxon>Bacillales</taxon>
        <taxon>Bacillaceae</taxon>
        <taxon>Ornithinibacillus</taxon>
    </lineage>
</organism>